<dbReference type="InterPro" id="IPR001466">
    <property type="entry name" value="Beta-lactam-related"/>
</dbReference>
<dbReference type="InterPro" id="IPR050491">
    <property type="entry name" value="AmpC-like"/>
</dbReference>
<dbReference type="Gene3D" id="3.40.710.10">
    <property type="entry name" value="DD-peptidase/beta-lactamase superfamily"/>
    <property type="match status" value="1"/>
</dbReference>
<dbReference type="PANTHER" id="PTHR46825">
    <property type="entry name" value="D-ALANYL-D-ALANINE-CARBOXYPEPTIDASE/ENDOPEPTIDASE AMPH"/>
    <property type="match status" value="1"/>
</dbReference>
<name>A0A0W1B1B2_9BACL</name>
<protein>
    <submittedName>
        <fullName evidence="5">Serine hydrolase</fullName>
    </submittedName>
</protein>
<dbReference type="SUPFAM" id="SSF56601">
    <property type="entry name" value="beta-lactamase/transpeptidase-like"/>
    <property type="match status" value="1"/>
</dbReference>
<dbReference type="EMBL" id="LCZJ02000018">
    <property type="protein sequence ID" value="KTD87372.1"/>
    <property type="molecule type" value="Genomic_DNA"/>
</dbReference>
<sequence>MKKKIISLLMVSLLLVVCLPTNALAADSSKTQTYVNTQKVAAEKAAFLTEKIGTTSLQYALMDGDNIVMSGTAGYSHVESKTAPSTTTMYGIGSTSKMYTTASIMKLVDHGKVDLDAPVVSYLNNFTMEDSRYKQITVRMLLNHSSGLGGSNLSNSFLFNDSDSIAKDNLLATLTTQRLKADPGAYSVYCNDGFTLAELIVEKVSGMDFTTFIHQNFTGPLGLEHTKTPVDSVDSSQLASVYNATYPAALPQETINVIGTGGIYSTAEDLVRFATIFTGGSKGILSEKSVKAMEQEEYKRGMWPKGKDNSFAYGLGWDSVNLYPFNQYEIKALTKGGDTTLYHTSLVVLPDQQMAAAVVSSGGDSSTDQMLANEILLSALQEKGVIKELKPTPTFKASNKEVMPQELLDYAGVYADSTQLMKIEISKAGELSISSIMAPTFPAQKFSYNTNGEFLDAAGTNKVSFVKESNGRVYLWIQGYGVIPGLGETALSQYAAEKLEANALSNEVLSAWQQRQGKLYFDVSEKYSSQFYMSMPVAGIAMFPDAPGYMGSNKITGPNKAEMTVQIPTLGGRDLADIVFENKEGVEYLKLGNQLFITQDAIKPIYAGPQSLVTIQTDGYARWFEVPESASGKLMTVGLPPKGSFAVYDANGVCVNFSTVSGITQVKLPSNGKIVFVSDVGAKFELTIK</sequence>
<dbReference type="InterPro" id="IPR012338">
    <property type="entry name" value="Beta-lactam/transpept-like"/>
</dbReference>
<comment type="subcellular location">
    <subcellularLocation>
        <location evidence="1">Membrane</location>
    </subcellularLocation>
</comment>
<accession>A0A0W1B1B2</accession>
<organism evidence="5 6">
    <name type="scientific">Paenibacillus etheri</name>
    <dbReference type="NCBI Taxonomy" id="1306852"/>
    <lineage>
        <taxon>Bacteria</taxon>
        <taxon>Bacillati</taxon>
        <taxon>Bacillota</taxon>
        <taxon>Bacilli</taxon>
        <taxon>Bacillales</taxon>
        <taxon>Paenibacillaceae</taxon>
        <taxon>Paenibacillus</taxon>
    </lineage>
</organism>
<keyword evidence="5" id="KW-0378">Hydrolase</keyword>
<evidence type="ECO:0000256" key="2">
    <source>
        <dbReference type="ARBA" id="ARBA00023136"/>
    </source>
</evidence>
<dbReference type="Pfam" id="PF00144">
    <property type="entry name" value="Beta-lactamase"/>
    <property type="match status" value="1"/>
</dbReference>
<evidence type="ECO:0000259" key="4">
    <source>
        <dbReference type="Pfam" id="PF00144"/>
    </source>
</evidence>
<gene>
    <name evidence="5" type="ORF">UQ64_11150</name>
</gene>
<reference evidence="5 6" key="1">
    <citation type="journal article" date="2015" name="Int. Biodeterior. Biodegradation">
        <title>Physiological and genetic screening methods for the isolation of methyl tert-butyl ether-degrading bacteria for bioremediation purposes.</title>
        <authorList>
            <person name="Guisado I.M."/>
            <person name="Purswani J."/>
            <person name="Gonzalez Lopez J."/>
            <person name="Pozo C."/>
        </authorList>
    </citation>
    <scope>NUCLEOTIDE SEQUENCE [LARGE SCALE GENOMIC DNA]</scope>
    <source>
        <strain evidence="5 6">SH7</strain>
    </source>
</reference>
<dbReference type="AlphaFoldDB" id="A0A0W1B1B2"/>
<dbReference type="OrthoDB" id="9797709at2"/>
<comment type="caution">
    <text evidence="5">The sequence shown here is derived from an EMBL/GenBank/DDBJ whole genome shotgun (WGS) entry which is preliminary data.</text>
</comment>
<keyword evidence="3" id="KW-0732">Signal</keyword>
<dbReference type="Proteomes" id="UP000054709">
    <property type="component" value="Unassembled WGS sequence"/>
</dbReference>
<evidence type="ECO:0000256" key="3">
    <source>
        <dbReference type="SAM" id="SignalP"/>
    </source>
</evidence>
<evidence type="ECO:0000313" key="5">
    <source>
        <dbReference type="EMBL" id="KTD87372.1"/>
    </source>
</evidence>
<feature type="signal peptide" evidence="3">
    <location>
        <begin position="1"/>
        <end position="25"/>
    </location>
</feature>
<dbReference type="GO" id="GO:0016020">
    <property type="term" value="C:membrane"/>
    <property type="evidence" value="ECO:0007669"/>
    <property type="project" value="UniProtKB-SubCell"/>
</dbReference>
<dbReference type="PANTHER" id="PTHR46825:SF11">
    <property type="entry name" value="PENICILLIN-BINDING PROTEIN 4"/>
    <property type="match status" value="1"/>
</dbReference>
<evidence type="ECO:0000313" key="6">
    <source>
        <dbReference type="Proteomes" id="UP000054709"/>
    </source>
</evidence>
<dbReference type="GO" id="GO:0016787">
    <property type="term" value="F:hydrolase activity"/>
    <property type="evidence" value="ECO:0007669"/>
    <property type="project" value="UniProtKB-KW"/>
</dbReference>
<feature type="domain" description="Beta-lactamase-related" evidence="4">
    <location>
        <begin position="53"/>
        <end position="376"/>
    </location>
</feature>
<evidence type="ECO:0000256" key="1">
    <source>
        <dbReference type="ARBA" id="ARBA00004370"/>
    </source>
</evidence>
<proteinExistence type="predicted"/>
<feature type="chain" id="PRO_5006920320" evidence="3">
    <location>
        <begin position="26"/>
        <end position="689"/>
    </location>
</feature>
<keyword evidence="2" id="KW-0472">Membrane</keyword>
<dbReference type="RefSeq" id="WP_060622895.1">
    <property type="nucleotide sequence ID" value="NZ_LCZJ02000018.1"/>
</dbReference>
<keyword evidence="6" id="KW-1185">Reference proteome</keyword>